<dbReference type="PANTHER" id="PTHR43394:SF15">
    <property type="entry name" value="ALPHA-FACTOR-TRANSPORTING ATPASE"/>
    <property type="match status" value="1"/>
</dbReference>
<dbReference type="InterPro" id="IPR036640">
    <property type="entry name" value="ABC1_TM_sf"/>
</dbReference>
<dbReference type="InterPro" id="IPR027417">
    <property type="entry name" value="P-loop_NTPase"/>
</dbReference>
<organism evidence="12 13">
    <name type="scientific">Macrolepiota fuliginosa MF-IS2</name>
    <dbReference type="NCBI Taxonomy" id="1400762"/>
    <lineage>
        <taxon>Eukaryota</taxon>
        <taxon>Fungi</taxon>
        <taxon>Dikarya</taxon>
        <taxon>Basidiomycota</taxon>
        <taxon>Agaricomycotina</taxon>
        <taxon>Agaricomycetes</taxon>
        <taxon>Agaricomycetidae</taxon>
        <taxon>Agaricales</taxon>
        <taxon>Agaricineae</taxon>
        <taxon>Agaricaceae</taxon>
        <taxon>Macrolepiota</taxon>
    </lineage>
</organism>
<keyword evidence="12" id="KW-0378">Hydrolase</keyword>
<dbReference type="SUPFAM" id="SSF52540">
    <property type="entry name" value="P-loop containing nucleoside triphosphate hydrolases"/>
    <property type="match status" value="2"/>
</dbReference>
<evidence type="ECO:0000256" key="7">
    <source>
        <dbReference type="ARBA" id="ARBA00023136"/>
    </source>
</evidence>
<keyword evidence="7 9" id="KW-0472">Membrane</keyword>
<proteinExistence type="predicted"/>
<evidence type="ECO:0000259" key="11">
    <source>
        <dbReference type="PROSITE" id="PS50929"/>
    </source>
</evidence>
<protein>
    <submittedName>
        <fullName evidence="12">P-loop containing nucleoside triphosphate hydrolase protein</fullName>
    </submittedName>
</protein>
<sequence>MRRTSTLAVDTRVSNDIHDDLHYDLDLSPRTSIYSAATKSVTSLKAQPEAPLPPQPAAPVSQPPAPSIRLLFSLLSRRHLLCLLLPAVCSSVVAGGVAPFMTYVIGQAFDAFALFPLGPNPPQVAKDALLQSVGLVAIELLGLAVGSLALGSVTSSLWIWTGERNAMALRKAVYRSVAKKDMVWFDTNLGEQEAGGLMARFTRETDDVRMATSLASGYLVQYLTTTLTCLLLAFIRSWALTLVILSAVPLLTLIQSFSQSIASPLLFQERAQTTSTATLVDRALSAIPTVKAFNAQLSELTRASGAFEGLRMAAKKLNKVWGITSALAQFVMMGMFVQGFWFGSKLVREGKVSAGDVMATFWACLIATSNLQMCIPQFITLAKGKFAMAALMETIHDSPSPSTSTSTSTSTIPTTPLPDTYTTSPTRTSMHSTSKPPRRSQTLKKITPQKCHGEFALHDVTFSYPSKPSTTVLSNVSLYLPANETTFIVGSSGSGKSTIAALLMRMYDPSSGTVMLDDQDVRFLDESWVRGHVAAVSQGFGGVVVLDGKTLWENIAVGICGRPSSMVTMLNDGEVEEACRMAMVHEFVKDLPEGYQTVLGSSSAAQGVALSGGQRQRLALARARVRDPTVLILDEATSALDATSRILVFEAIKQWRKNKTTIVITHDLSQIQAQDFIYVLKNGRVVEQGYRADLERVPPSASSSSSSASEIEEDDGEGEFRKMMESQRAMGGFPEKDIDTTDQITHDDHLEALNDEEDQQISQQTLGRRLSVSTIRPLTFGNWMFDVVADLTSQYSTAAPTTTMPKDAVSAIRASRSLSRFIPFPSPITEETDEEAAEAQYAHRPRRPSSVLITPTTPTPVARVVSRRWSLQFTPTSPTSTLFSQSWTQANAKDVKEMQEAGEDEDEEEKQFGEQKDAVRGAGRVAAASREKRQRRGPEVVTVRVPSPLQEEGKDVAEEEEEEQPPKFFQLLRKAWPTIPQKPLLFFGLLVCLASGGVTPIFSFLLSRLLFEVSIGAHNVSTINVFGGIVLSIAALDGILLGAKYYIMESVGMKWVTNLRNDGYSKVLKQDKAWFDDAKHTPARLIQVIVKDGDDARNLISVVIAQCLVVFAMLSIGLLWAMIRGWELTLVGLGIAPVFAGVMALQTQLVGKCEVRNKRAREEVARGWYDVLCNIKGIRSMGIAQPFLDTFDDAVEKALDTGVRGAWVEGGTHGVASGLIYVAEAVLFYVGAVLVAKGRYSYLQMVEVLNLVVFSVTIGSQLMAFTEKIAKSAQATQDLMTLTDLETNNTSESKGLLRPSPSLLSSGPVAFENVSFAYPSRPSVLTLKNFNLRIDQGECIALVGSSGSGKSTVASLLQRFYEPLEGRIRFGDVDVNEVDVQHLRNGLGVVSQSPQLFEDASLEANILYGIPATAFVSEEEREAVVCYAAKLANVDWLDGVEGAFKAPLGEVSGGQAQRIQIARALARSGVHLLILDECTSALDVENQRQVMEAIKNVRRGEHRGRLRMVVVTHKVEVMRMCDRVVVMKDGEVCEEGAYEELVEKKGGVFRDLARGGVWEA</sequence>
<evidence type="ECO:0000259" key="10">
    <source>
        <dbReference type="PROSITE" id="PS50893"/>
    </source>
</evidence>
<dbReference type="PANTHER" id="PTHR43394">
    <property type="entry name" value="ATP-DEPENDENT PERMEASE MDL1, MITOCHONDRIAL"/>
    <property type="match status" value="1"/>
</dbReference>
<keyword evidence="2" id="KW-0813">Transport</keyword>
<dbReference type="GO" id="GO:0016887">
    <property type="term" value="F:ATP hydrolysis activity"/>
    <property type="evidence" value="ECO:0007669"/>
    <property type="project" value="InterPro"/>
</dbReference>
<feature type="compositionally biased region" description="Polar residues" evidence="8">
    <location>
        <begin position="420"/>
        <end position="435"/>
    </location>
</feature>
<dbReference type="GO" id="GO:0005524">
    <property type="term" value="F:ATP binding"/>
    <property type="evidence" value="ECO:0007669"/>
    <property type="project" value="UniProtKB-KW"/>
</dbReference>
<feature type="transmembrane region" description="Helical" evidence="9">
    <location>
        <begin position="320"/>
        <end position="340"/>
    </location>
</feature>
<feature type="transmembrane region" description="Helical" evidence="9">
    <location>
        <begin position="244"/>
        <end position="267"/>
    </location>
</feature>
<dbReference type="CDD" id="cd18577">
    <property type="entry name" value="ABC_6TM_Pgp_ABCB1_D1_like"/>
    <property type="match status" value="1"/>
</dbReference>
<dbReference type="InterPro" id="IPR039421">
    <property type="entry name" value="Type_1_exporter"/>
</dbReference>
<dbReference type="PROSITE" id="PS50893">
    <property type="entry name" value="ABC_TRANSPORTER_2"/>
    <property type="match status" value="2"/>
</dbReference>
<evidence type="ECO:0000256" key="4">
    <source>
        <dbReference type="ARBA" id="ARBA00022741"/>
    </source>
</evidence>
<dbReference type="SMART" id="SM00382">
    <property type="entry name" value="AAA"/>
    <property type="match status" value="2"/>
</dbReference>
<feature type="transmembrane region" description="Helical" evidence="9">
    <location>
        <begin position="1099"/>
        <end position="1123"/>
    </location>
</feature>
<feature type="domain" description="ABC transmembrane type-1" evidence="11">
    <location>
        <begin position="87"/>
        <end position="383"/>
    </location>
</feature>
<dbReference type="Gene3D" id="1.20.1560.10">
    <property type="entry name" value="ABC transporter type 1, transmembrane domain"/>
    <property type="match status" value="3"/>
</dbReference>
<evidence type="ECO:0000256" key="2">
    <source>
        <dbReference type="ARBA" id="ARBA00022448"/>
    </source>
</evidence>
<reference evidence="12" key="1">
    <citation type="submission" date="2020-11" db="EMBL/GenBank/DDBJ databases">
        <authorList>
            <consortium name="DOE Joint Genome Institute"/>
            <person name="Ahrendt S."/>
            <person name="Riley R."/>
            <person name="Andreopoulos W."/>
            <person name="Labutti K."/>
            <person name="Pangilinan J."/>
            <person name="Ruiz-Duenas F.J."/>
            <person name="Barrasa J.M."/>
            <person name="Sanchez-Garcia M."/>
            <person name="Camarero S."/>
            <person name="Miyauchi S."/>
            <person name="Serrano A."/>
            <person name="Linde D."/>
            <person name="Babiker R."/>
            <person name="Drula E."/>
            <person name="Ayuso-Fernandez I."/>
            <person name="Pacheco R."/>
            <person name="Padilla G."/>
            <person name="Ferreira P."/>
            <person name="Barriuso J."/>
            <person name="Kellner H."/>
            <person name="Castanera R."/>
            <person name="Alfaro M."/>
            <person name="Ramirez L."/>
            <person name="Pisabarro A.G."/>
            <person name="Kuo A."/>
            <person name="Tritt A."/>
            <person name="Lipzen A."/>
            <person name="He G."/>
            <person name="Yan M."/>
            <person name="Ng V."/>
            <person name="Cullen D."/>
            <person name="Martin F."/>
            <person name="Rosso M.-N."/>
            <person name="Henrissat B."/>
            <person name="Hibbett D."/>
            <person name="Martinez A.T."/>
            <person name="Grigoriev I.V."/>
        </authorList>
    </citation>
    <scope>NUCLEOTIDE SEQUENCE</scope>
    <source>
        <strain evidence="12">MF-IS2</strain>
    </source>
</reference>
<keyword evidence="6 9" id="KW-1133">Transmembrane helix</keyword>
<dbReference type="InterPro" id="IPR003593">
    <property type="entry name" value="AAA+_ATPase"/>
</dbReference>
<comment type="caution">
    <text evidence="12">The sequence shown here is derived from an EMBL/GenBank/DDBJ whole genome shotgun (WGS) entry which is preliminary data.</text>
</comment>
<feature type="transmembrane region" description="Helical" evidence="9">
    <location>
        <begin position="219"/>
        <end position="238"/>
    </location>
</feature>
<evidence type="ECO:0000256" key="3">
    <source>
        <dbReference type="ARBA" id="ARBA00022692"/>
    </source>
</evidence>
<dbReference type="GO" id="GO:0005743">
    <property type="term" value="C:mitochondrial inner membrane"/>
    <property type="evidence" value="ECO:0007669"/>
    <property type="project" value="TreeGrafter"/>
</dbReference>
<dbReference type="InterPro" id="IPR003439">
    <property type="entry name" value="ABC_transporter-like_ATP-bd"/>
</dbReference>
<feature type="region of interest" description="Disordered" evidence="8">
    <location>
        <begin position="695"/>
        <end position="717"/>
    </location>
</feature>
<feature type="domain" description="ABC transporter" evidence="10">
    <location>
        <begin position="455"/>
        <end position="707"/>
    </location>
</feature>
<keyword evidence="13" id="KW-1185">Reference proteome</keyword>
<feature type="transmembrane region" description="Helical" evidence="9">
    <location>
        <begin position="1242"/>
        <end position="1265"/>
    </location>
</feature>
<feature type="compositionally biased region" description="Basic and acidic residues" evidence="8">
    <location>
        <begin position="910"/>
        <end position="919"/>
    </location>
</feature>
<evidence type="ECO:0000256" key="5">
    <source>
        <dbReference type="ARBA" id="ARBA00022840"/>
    </source>
</evidence>
<dbReference type="EMBL" id="MU151177">
    <property type="protein sequence ID" value="KAF9447986.1"/>
    <property type="molecule type" value="Genomic_DNA"/>
</dbReference>
<dbReference type="FunFam" id="3.40.50.300:FF:000604">
    <property type="entry name" value="ABC transporter B family member 28"/>
    <property type="match status" value="1"/>
</dbReference>
<dbReference type="Pfam" id="PF00005">
    <property type="entry name" value="ABC_tran"/>
    <property type="match status" value="2"/>
</dbReference>
<evidence type="ECO:0000256" key="8">
    <source>
        <dbReference type="SAM" id="MobiDB-lite"/>
    </source>
</evidence>
<gene>
    <name evidence="12" type="ORF">P691DRAFT_775731</name>
</gene>
<evidence type="ECO:0000313" key="12">
    <source>
        <dbReference type="EMBL" id="KAF9447986.1"/>
    </source>
</evidence>
<dbReference type="SUPFAM" id="SSF90123">
    <property type="entry name" value="ABC transporter transmembrane region"/>
    <property type="match status" value="2"/>
</dbReference>
<dbReference type="PROSITE" id="PS00211">
    <property type="entry name" value="ABC_TRANSPORTER_1"/>
    <property type="match status" value="1"/>
</dbReference>
<dbReference type="InterPro" id="IPR017871">
    <property type="entry name" value="ABC_transporter-like_CS"/>
</dbReference>
<dbReference type="InterPro" id="IPR011527">
    <property type="entry name" value="ABC1_TM_dom"/>
</dbReference>
<feature type="compositionally biased region" description="Acidic residues" evidence="8">
    <location>
        <begin position="900"/>
        <end position="909"/>
    </location>
</feature>
<dbReference type="GO" id="GO:0090374">
    <property type="term" value="P:oligopeptide export from mitochondrion"/>
    <property type="evidence" value="ECO:0007669"/>
    <property type="project" value="TreeGrafter"/>
</dbReference>
<dbReference type="GO" id="GO:0015421">
    <property type="term" value="F:ABC-type oligopeptide transporter activity"/>
    <property type="evidence" value="ECO:0007669"/>
    <property type="project" value="TreeGrafter"/>
</dbReference>
<feature type="transmembrane region" description="Helical" evidence="9">
    <location>
        <begin position="80"/>
        <end position="109"/>
    </location>
</feature>
<dbReference type="OrthoDB" id="6500128at2759"/>
<feature type="transmembrane region" description="Helical" evidence="9">
    <location>
        <begin position="129"/>
        <end position="160"/>
    </location>
</feature>
<keyword evidence="4" id="KW-0547">Nucleotide-binding</keyword>
<dbReference type="Pfam" id="PF00664">
    <property type="entry name" value="ABC_membrane"/>
    <property type="match status" value="2"/>
</dbReference>
<evidence type="ECO:0000313" key="13">
    <source>
        <dbReference type="Proteomes" id="UP000807342"/>
    </source>
</evidence>
<feature type="compositionally biased region" description="Low complexity" evidence="8">
    <location>
        <begin position="398"/>
        <end position="414"/>
    </location>
</feature>
<dbReference type="PROSITE" id="PS50929">
    <property type="entry name" value="ABC_TM1F"/>
    <property type="match status" value="2"/>
</dbReference>
<accession>A0A9P5XDT1</accession>
<feature type="region of interest" description="Disordered" evidence="8">
    <location>
        <begin position="397"/>
        <end position="443"/>
    </location>
</feature>
<name>A0A9P5XDT1_9AGAR</name>
<evidence type="ECO:0000256" key="6">
    <source>
        <dbReference type="ARBA" id="ARBA00022989"/>
    </source>
</evidence>
<dbReference type="Gene3D" id="3.40.50.300">
    <property type="entry name" value="P-loop containing nucleotide triphosphate hydrolases"/>
    <property type="match status" value="2"/>
</dbReference>
<feature type="transmembrane region" description="Helical" evidence="9">
    <location>
        <begin position="984"/>
        <end position="1005"/>
    </location>
</feature>
<feature type="domain" description="ABC transporter" evidence="10">
    <location>
        <begin position="1309"/>
        <end position="1554"/>
    </location>
</feature>
<feature type="transmembrane region" description="Helical" evidence="9">
    <location>
        <begin position="1025"/>
        <end position="1047"/>
    </location>
</feature>
<feature type="compositionally biased region" description="Low complexity" evidence="8">
    <location>
        <begin position="700"/>
        <end position="709"/>
    </location>
</feature>
<feature type="domain" description="ABC transmembrane type-1" evidence="11">
    <location>
        <begin position="986"/>
        <end position="1246"/>
    </location>
</feature>
<comment type="subcellular location">
    <subcellularLocation>
        <location evidence="1">Membrane</location>
        <topology evidence="1">Multi-pass membrane protein</topology>
    </subcellularLocation>
</comment>
<feature type="transmembrane region" description="Helical" evidence="9">
    <location>
        <begin position="1214"/>
        <end position="1236"/>
    </location>
</feature>
<dbReference type="Proteomes" id="UP000807342">
    <property type="component" value="Unassembled WGS sequence"/>
</dbReference>
<feature type="transmembrane region" description="Helical" evidence="9">
    <location>
        <begin position="1129"/>
        <end position="1151"/>
    </location>
</feature>
<dbReference type="CDD" id="cd18578">
    <property type="entry name" value="ABC_6TM_Pgp_ABCB1_D2_like"/>
    <property type="match status" value="1"/>
</dbReference>
<evidence type="ECO:0000256" key="9">
    <source>
        <dbReference type="SAM" id="Phobius"/>
    </source>
</evidence>
<feature type="region of interest" description="Disordered" evidence="8">
    <location>
        <begin position="894"/>
        <end position="963"/>
    </location>
</feature>
<keyword evidence="5" id="KW-0067">ATP-binding</keyword>
<dbReference type="FunFam" id="3.40.50.300:FF:001471">
    <property type="entry name" value="P-loop containing nucleoside triphosphate hydrolase protein"/>
    <property type="match status" value="1"/>
</dbReference>
<keyword evidence="3 9" id="KW-0812">Transmembrane</keyword>
<evidence type="ECO:0000256" key="1">
    <source>
        <dbReference type="ARBA" id="ARBA00004141"/>
    </source>
</evidence>